<gene>
    <name evidence="1" type="ORF">C2G38_2189452</name>
</gene>
<dbReference type="EMBL" id="QKWP01000662">
    <property type="protein sequence ID" value="RIB16625.1"/>
    <property type="molecule type" value="Genomic_DNA"/>
</dbReference>
<reference evidence="1 2" key="1">
    <citation type="submission" date="2018-06" db="EMBL/GenBank/DDBJ databases">
        <title>Comparative genomics reveals the genomic features of Rhizophagus irregularis, R. cerebriforme, R. diaphanum and Gigaspora rosea, and their symbiotic lifestyle signature.</title>
        <authorList>
            <person name="Morin E."/>
            <person name="San Clemente H."/>
            <person name="Chen E.C.H."/>
            <person name="De La Providencia I."/>
            <person name="Hainaut M."/>
            <person name="Kuo A."/>
            <person name="Kohler A."/>
            <person name="Murat C."/>
            <person name="Tang N."/>
            <person name="Roy S."/>
            <person name="Loubradou J."/>
            <person name="Henrissat B."/>
            <person name="Grigoriev I.V."/>
            <person name="Corradi N."/>
            <person name="Roux C."/>
            <person name="Martin F.M."/>
        </authorList>
    </citation>
    <scope>NUCLEOTIDE SEQUENCE [LARGE SCALE GENOMIC DNA]</scope>
    <source>
        <strain evidence="1 2">DAOM 194757</strain>
    </source>
</reference>
<protein>
    <recommendedName>
        <fullName evidence="3">FAR1 domain-containing protein</fullName>
    </recommendedName>
</protein>
<dbReference type="Proteomes" id="UP000266673">
    <property type="component" value="Unassembled WGS sequence"/>
</dbReference>
<name>A0A397V2I7_9GLOM</name>
<accession>A0A397V2I7</accession>
<organism evidence="1 2">
    <name type="scientific">Gigaspora rosea</name>
    <dbReference type="NCBI Taxonomy" id="44941"/>
    <lineage>
        <taxon>Eukaryota</taxon>
        <taxon>Fungi</taxon>
        <taxon>Fungi incertae sedis</taxon>
        <taxon>Mucoromycota</taxon>
        <taxon>Glomeromycotina</taxon>
        <taxon>Glomeromycetes</taxon>
        <taxon>Diversisporales</taxon>
        <taxon>Gigasporaceae</taxon>
        <taxon>Gigaspora</taxon>
    </lineage>
</organism>
<evidence type="ECO:0000313" key="2">
    <source>
        <dbReference type="Proteomes" id="UP000266673"/>
    </source>
</evidence>
<sequence>MVDDEVLLASSSNTLDNDNEILPAFNCHILGNEILSTSGSHVLSDEKLSDSGLQVLSICPVQQESTSRGPSTLGTNDIENTLNNDNDINKQQNVEFNDQRKLEIAPGLKFQTWNQLDHYIKIYTKQNRFVSIIVESESDDNTCRRCRYACEHQGIGRSKKTAIVEN</sequence>
<proteinExistence type="predicted"/>
<evidence type="ECO:0000313" key="1">
    <source>
        <dbReference type="EMBL" id="RIB16625.1"/>
    </source>
</evidence>
<evidence type="ECO:0008006" key="3">
    <source>
        <dbReference type="Google" id="ProtNLM"/>
    </source>
</evidence>
<dbReference type="OrthoDB" id="2400003at2759"/>
<dbReference type="AlphaFoldDB" id="A0A397V2I7"/>
<comment type="caution">
    <text evidence="1">The sequence shown here is derived from an EMBL/GenBank/DDBJ whole genome shotgun (WGS) entry which is preliminary data.</text>
</comment>
<keyword evidence="2" id="KW-1185">Reference proteome</keyword>